<gene>
    <name evidence="4" type="ORF">C5O00_02005</name>
</gene>
<evidence type="ECO:0000313" key="4">
    <source>
        <dbReference type="EMBL" id="AVI50004.1"/>
    </source>
</evidence>
<dbReference type="OrthoDB" id="844312at2"/>
<dbReference type="SUPFAM" id="SSF53335">
    <property type="entry name" value="S-adenosyl-L-methionine-dependent methyltransferases"/>
    <property type="match status" value="1"/>
</dbReference>
<dbReference type="Gene3D" id="3.40.50.150">
    <property type="entry name" value="Vaccinia Virus protein VP39"/>
    <property type="match status" value="1"/>
</dbReference>
<organism evidence="4 5">
    <name type="scientific">Pukyongia salina</name>
    <dbReference type="NCBI Taxonomy" id="2094025"/>
    <lineage>
        <taxon>Bacteria</taxon>
        <taxon>Pseudomonadati</taxon>
        <taxon>Bacteroidota</taxon>
        <taxon>Flavobacteriia</taxon>
        <taxon>Flavobacteriales</taxon>
        <taxon>Flavobacteriaceae</taxon>
        <taxon>Pukyongia</taxon>
    </lineage>
</organism>
<dbReference type="InterPro" id="IPR029063">
    <property type="entry name" value="SAM-dependent_MTases_sf"/>
</dbReference>
<feature type="domain" description="AprA-like MT2-like" evidence="1">
    <location>
        <begin position="269"/>
        <end position="533"/>
    </location>
</feature>
<feature type="domain" description="AprA-like N-terminal" evidence="2">
    <location>
        <begin position="10"/>
        <end position="76"/>
    </location>
</feature>
<dbReference type="Pfam" id="PF23526">
    <property type="entry name" value="AprA_N"/>
    <property type="match status" value="1"/>
</dbReference>
<dbReference type="RefSeq" id="WP_105214456.1">
    <property type="nucleotide sequence ID" value="NZ_CP027062.1"/>
</dbReference>
<dbReference type="Pfam" id="PF23525">
    <property type="entry name" value="Methyltransf_36"/>
    <property type="match status" value="1"/>
</dbReference>
<accession>A0A2S0HTY0</accession>
<sequence>MLSIAEKSLYRSELFRHLDGIAFAPVVTALHEKGVFDYLLEKKECSLQSLCDHFSANEGYLNIGLRMLASQGWLEYNLDRHDNLVTLRINNKSSIGFLMANRYEDVVNFMKISAEFHPRHFELEQFTILNRIFNKYKNGDYSPTSEDELVREVEIQIEKHIEGVLVGPISVFLGMDGMFHKYFMEASFSADEFHEDPVSFSKLLDFFTFLGWFRKKNDNYRFTDKGLFFARRSTAYGVTVSYIPTFRRVDELMFGNALIFKSSVTTATEIHVDREMNVWGSGGAHSAYFKKIDDIIISLFNKPIEEQPKGILDMGCGNGAFLIHLFEVIEQRTHRGSMLEEYPLFLVGVDFNRAALKATRANLVKADIWAKVIWGDIGDPEQLEEDIQSSYDINLNDLLNVRTFLDHNRPWTMPEGSVEGETSLSTGAFASAGDRLPNALVEQNLKEHFENWKRYIGKFGLLLIELHTIDPKIAAANIGKTAATAYDATHGFSDQYILELDVFNHILKEIGLFSDPAHFSKFPNNELATVSIHYLTVNDQHDN</sequence>
<evidence type="ECO:0000259" key="3">
    <source>
        <dbReference type="Pfam" id="PF23589"/>
    </source>
</evidence>
<protein>
    <submittedName>
        <fullName evidence="4">Polyketide synthase</fullName>
    </submittedName>
</protein>
<reference evidence="4 5" key="1">
    <citation type="submission" date="2018-02" db="EMBL/GenBank/DDBJ databases">
        <title>Genomic analysis of the strain RR4-38 isolated from a seawater recirculating aquaculture system.</title>
        <authorList>
            <person name="Kim Y.-S."/>
            <person name="Jang Y.H."/>
            <person name="Kim K.-H."/>
        </authorList>
    </citation>
    <scope>NUCLEOTIDE SEQUENCE [LARGE SCALE GENOMIC DNA]</scope>
    <source>
        <strain evidence="4 5">RR4-38</strain>
    </source>
</reference>
<dbReference type="InterPro" id="IPR056394">
    <property type="entry name" value="AprA-like_N"/>
</dbReference>
<keyword evidence="5" id="KW-1185">Reference proteome</keyword>
<dbReference type="Proteomes" id="UP000238442">
    <property type="component" value="Chromosome"/>
</dbReference>
<dbReference type="InterPro" id="IPR056395">
    <property type="entry name" value="WH_AprA"/>
</dbReference>
<dbReference type="EMBL" id="CP027062">
    <property type="protein sequence ID" value="AVI50004.1"/>
    <property type="molecule type" value="Genomic_DNA"/>
</dbReference>
<feature type="domain" description="AprA winged helix" evidence="3">
    <location>
        <begin position="162"/>
        <end position="256"/>
    </location>
</feature>
<dbReference type="Pfam" id="PF23589">
    <property type="entry name" value="WHD_AprA"/>
    <property type="match status" value="1"/>
</dbReference>
<proteinExistence type="predicted"/>
<name>A0A2S0HTY0_9FLAO</name>
<evidence type="ECO:0000313" key="5">
    <source>
        <dbReference type="Proteomes" id="UP000238442"/>
    </source>
</evidence>
<evidence type="ECO:0000259" key="2">
    <source>
        <dbReference type="Pfam" id="PF23526"/>
    </source>
</evidence>
<dbReference type="AlphaFoldDB" id="A0A2S0HTY0"/>
<evidence type="ECO:0000259" key="1">
    <source>
        <dbReference type="Pfam" id="PF23525"/>
    </source>
</evidence>
<dbReference type="InterPro" id="IPR056393">
    <property type="entry name" value="AprA-like_MT2"/>
</dbReference>
<dbReference type="KEGG" id="aue:C5O00_02005"/>